<dbReference type="InterPro" id="IPR003591">
    <property type="entry name" value="Leu-rich_rpt_typical-subtyp"/>
</dbReference>
<reference evidence="8 9" key="1">
    <citation type="submission" date="2024-01" db="EMBL/GenBank/DDBJ databases">
        <title>The genomes of 5 underutilized Papilionoideae crops provide insights into root nodulation and disease resistanc.</title>
        <authorList>
            <person name="Jiang F."/>
        </authorList>
    </citation>
    <scope>NUCLEOTIDE SEQUENCE [LARGE SCALE GENOMIC DNA]</scope>
    <source>
        <strain evidence="8">JINMINGXINNONG_FW02</strain>
        <tissue evidence="8">Leaves</tissue>
    </source>
</reference>
<evidence type="ECO:0000256" key="1">
    <source>
        <dbReference type="ARBA" id="ARBA00008894"/>
    </source>
</evidence>
<dbReference type="Proteomes" id="UP001374584">
    <property type="component" value="Unassembled WGS sequence"/>
</dbReference>
<dbReference type="InterPro" id="IPR003593">
    <property type="entry name" value="AAA+_ATPase"/>
</dbReference>
<organism evidence="8 9">
    <name type="scientific">Phaseolus coccineus</name>
    <name type="common">Scarlet runner bean</name>
    <name type="synonym">Phaseolus multiflorus</name>
    <dbReference type="NCBI Taxonomy" id="3886"/>
    <lineage>
        <taxon>Eukaryota</taxon>
        <taxon>Viridiplantae</taxon>
        <taxon>Streptophyta</taxon>
        <taxon>Embryophyta</taxon>
        <taxon>Tracheophyta</taxon>
        <taxon>Spermatophyta</taxon>
        <taxon>Magnoliopsida</taxon>
        <taxon>eudicotyledons</taxon>
        <taxon>Gunneridae</taxon>
        <taxon>Pentapetalae</taxon>
        <taxon>rosids</taxon>
        <taxon>fabids</taxon>
        <taxon>Fabales</taxon>
        <taxon>Fabaceae</taxon>
        <taxon>Papilionoideae</taxon>
        <taxon>50 kb inversion clade</taxon>
        <taxon>NPAAA clade</taxon>
        <taxon>indigoferoid/millettioid clade</taxon>
        <taxon>Phaseoleae</taxon>
        <taxon>Phaseolus</taxon>
    </lineage>
</organism>
<name>A0AAN9NKG7_PHACN</name>
<dbReference type="Pfam" id="PF00931">
    <property type="entry name" value="NB-ARC"/>
    <property type="match status" value="1"/>
</dbReference>
<comment type="similarity">
    <text evidence="1">Belongs to the disease resistance NB-LRR family.</text>
</comment>
<evidence type="ECO:0000256" key="4">
    <source>
        <dbReference type="ARBA" id="ARBA00022741"/>
    </source>
</evidence>
<sequence length="2740" mass="314348">MDPNTIVSTATESVLKFGGDLVTRHLGYFYNYNGKFEEVNRCVEMLDDTRKRVLNEVMAAEMNAEEIEEDVQHWLKHVDEKIKEYENFLCDKRHEKTRCSIGFFPNNLHLRYRLGRKATKIVEEIKADEVLNKKFDKVSYHIGPSMDAALSNTGYESFTSRKKIMATIMQALEDSTISMIGVYGVGGVGKTTFVKEVAKQAKERKLFNTVVMANITRNPDIKKVQGQIAEMLGMRLEEESEIIRADRIRKRLKKEKENTLIILDDLWNGLDLNRLGIPRDEDDGVSQKVVKDAADLGYKKVETEKLSADSNKMKKEKLSSDYNKIKIEKLSVDHKGCKIFLTSRNKDVLCNQMDVQERSTFPLGVLDQKEGEALLKKMAEISVTNSSFDDKVTEISKMCAGLPIALISIGKTLKNKSPYVWEDVCRQIERQNFTGGQEPIEFSAKLSYDHLKTEELKHIFLQCARMGSDFSIMDLVKLCIGLDMLQGVYTIRETKSRVNVLVEELTESSLLVKSYSNDCFNMHDIVRDVALSISSKEKHVFFMKNGKLNEWPHKDKLERYTAIVLNYCDIVELPESIYCPRLEVFHIDSKDDFLKIPDNFFEGMIELKVLILTGVNLSCLPSSIIHLTNLKMLCLERCTLRNNLSIMGALKKLRILSLSGSNIENLPVELGQLDKLQLLDLSNCSQLRIIPSNMILGMNSLEEFYMRGDLILRETNEEIQSKNTSLSELRHLNQLRSLDIHIPSVSHFPQNLFFDKLDSYKIVIGEINKLSVGEFKIPDKYEAVKFLALNLKDGINIHSEKWIKMLFKRVEYLLLGELNDVHDVFYELNVEGFSNLKHLFIVNNVGLQYIINSVKRFHPLLAFPKLESMCLYKLENLKKICDNQLTEASFCRLKTIKIKTCGQLESIFSFVMLSRLTMLETIEVYDCDSLREIVYVEREFDVQTDKIEFPQLRFLTLQSLPAFFCLYTNDKRPSISQSSEDQVQNRELKEITALAGQDTNACFSLFNGKVAMPKLELLELSSIDIPQIWNEKSLHFFQHLLTLSVSDCGNLKYLLSLSMSGSLVNLQSLFVSGCELMEDIFCAEDAMQNIDIFPKLKKMEINCMEKLSTLWQPCIGFHSFHSLDSLIIRECNKLETIFPSYMGEGFQSLQSLVITNCMSVETIFDFGNISQTCGTNVTNLHNVVLKGLPKLVHIWKVDTDEILNFNNLQSIVVYDSKMLKYLFPLSVAKGLEKLETLEVCNCWEMEEVVACDSRSNEEIITFRFPQLNTLSLQNLFELRSFYPGPHNLEWPFLKKLFILFCNKLEETTNLQVKSIFSATEKVIHKLEYMSISLKEAEWLRNYIFSVHRMHKLQSLVLSALENTEILFWLLHRLPNLESITLKNCLFEGIWASTSLASHEKIGVVVQLKELIINNLWYLQNIGFEHDLLLHRVERLVVSECPKLKSLLPFSVSFSYLTYLEVTNCPGLRNLMTSSTAMTLVQLTIMKVSLCQGIEKIVAEEEKTEVIEFKQLKAIELVSLPSLTCFCSSEMCNLKFPSLENLVVSDCLLMETFSEVQSAPNLRKIHVAAGEKDRWFWERDLNTTLRKLSTDKVAFKHSKHLTLTEDSELEEIWNTKAALQDNYFRSLKTLVVMDITKDHVIPSQVLPCLKNLEELEVESCGAVEVIFDVNDIDTKKKGIVARLKKLTLTILPNLSRVWKKNPQGIVSFPNLQEVSVFDCGQLARLFPSSLAINLHKLQRLEIQWCDKLVEIVEKEDATELGTAEMFKFPRLFSLLLYNLSLLTCFYPGKHHLECNMLEVLDVSYCPMLKLFTSKFHDTYNEAVTESQVSVPITTPWRQQPLFSVEEVVPKLKELTVNEEIIILLSHASFPQDFLCKLNLLQLCFQDEDNKKDTFPFHFLHKVPSLEHLQVSDCFGLMEIFPSQTLQFHERILATLRELTLNNLPELDTIGLEHPWVKPYTKNLEFLMLNECPRLERLVSDVVSFSNLKQLTVESCEEMKNLFTFSTAKSLVQLEIVSILNCESMKEIVKKEEEDASGEIVLGRLTTLELNSLSRLVSFYSGNAMLQLSCLRKVTIVKCPRMKTFSEGGINAPMFFGIKTSSQDSNFHFHNDLNSTLQWFHQHVSFKHSKHLTLREDSDLEEIWHSKAGFQDNYFRSLKTLVVMDITKDHVIPSQVLPCLKSLEELEVKDCKAVEVIIDVNDMETKKKGIVYPLKKLTLNNLPNLKCVWNKNPQGTISFPNLQEVSVTYCGELAALFPSYLARNLLKLEELHIESCDKLVDIVGKDDAIELETTEIFKFPCLILLILFRLPLLSCFYPAKHHLLCPLLEILDVSYCPKLKLFTSEFHDSCKESVIEIQVSSTITISRLQQPLFSVEKVVPKLKELTVNEESIILLSHAHLPQDLLFKLNLLLLCSEDDDNKKDTLPFDFLLKVPNLEDLKLFCFGLTEIFGSQKLEVHDKILSRLKNLILENLEELKSIGLEHPWVKPYSERLESLKLIECPQVEKLVSGAVSFMNMKELLVTDCERMEYLVTFSAAKSLVQLVSLSIQNCKSIKEIVKKENEDASQEIIFGCVKTLILDSLPLLGSFYSGNATLQFSRLKKVMIVNCPNMKTFSQGHINAPFFYGVESSIGDFDLTFHSDLNTTIKELCHKQVRNSFWMIELNVHSHPLQHISKRSYASSCYTAIFMLSLYGCINIECDAPNREIVIFLFSFLSKKLRGIPTWNQLIEEAVMVIIKRLNKV</sequence>
<dbReference type="GO" id="GO:0005524">
    <property type="term" value="F:ATP binding"/>
    <property type="evidence" value="ECO:0007669"/>
    <property type="project" value="UniProtKB-KW"/>
</dbReference>
<dbReference type="InterPro" id="IPR032675">
    <property type="entry name" value="LRR_dom_sf"/>
</dbReference>
<gene>
    <name evidence="8" type="ORF">VNO80_07612</name>
</gene>
<evidence type="ECO:0000256" key="2">
    <source>
        <dbReference type="ARBA" id="ARBA00022614"/>
    </source>
</evidence>
<dbReference type="EMBL" id="JAYMYR010000003">
    <property type="protein sequence ID" value="KAK7374185.1"/>
    <property type="molecule type" value="Genomic_DNA"/>
</dbReference>
<dbReference type="SUPFAM" id="SSF52058">
    <property type="entry name" value="L domain-like"/>
    <property type="match status" value="2"/>
</dbReference>
<keyword evidence="9" id="KW-1185">Reference proteome</keyword>
<evidence type="ECO:0000313" key="8">
    <source>
        <dbReference type="EMBL" id="KAK7374185.1"/>
    </source>
</evidence>
<dbReference type="PANTHER" id="PTHR33463:SF196">
    <property type="entry name" value="NB-ARC DOMAIN DISEASE RESISTANCE PROTEIN"/>
    <property type="match status" value="1"/>
</dbReference>
<dbReference type="SMART" id="SM00369">
    <property type="entry name" value="LRR_TYP"/>
    <property type="match status" value="4"/>
</dbReference>
<dbReference type="GO" id="GO:0043531">
    <property type="term" value="F:ADP binding"/>
    <property type="evidence" value="ECO:0007669"/>
    <property type="project" value="InterPro"/>
</dbReference>
<dbReference type="SUPFAM" id="SSF52540">
    <property type="entry name" value="P-loop containing nucleoside triphosphate hydrolases"/>
    <property type="match status" value="1"/>
</dbReference>
<evidence type="ECO:0000256" key="5">
    <source>
        <dbReference type="ARBA" id="ARBA00022821"/>
    </source>
</evidence>
<comment type="caution">
    <text evidence="8">The sequence shown here is derived from an EMBL/GenBank/DDBJ whole genome shotgun (WGS) entry which is preliminary data.</text>
</comment>
<dbReference type="Pfam" id="PF23247">
    <property type="entry name" value="LRR_RPS2"/>
    <property type="match status" value="8"/>
</dbReference>
<proteinExistence type="inferred from homology"/>
<dbReference type="Gene3D" id="3.80.10.10">
    <property type="entry name" value="Ribonuclease Inhibitor"/>
    <property type="match status" value="8"/>
</dbReference>
<dbReference type="Gene3D" id="1.10.8.430">
    <property type="entry name" value="Helical domain of apoptotic protease-activating factors"/>
    <property type="match status" value="1"/>
</dbReference>
<dbReference type="PRINTS" id="PR00364">
    <property type="entry name" value="DISEASERSIST"/>
</dbReference>
<keyword evidence="4" id="KW-0547">Nucleotide-binding</keyword>
<dbReference type="SMART" id="SM00382">
    <property type="entry name" value="AAA"/>
    <property type="match status" value="1"/>
</dbReference>
<dbReference type="GO" id="GO:0006952">
    <property type="term" value="P:defense response"/>
    <property type="evidence" value="ECO:0007669"/>
    <property type="project" value="UniProtKB-KW"/>
</dbReference>
<protein>
    <recommendedName>
        <fullName evidence="7">AAA+ ATPase domain-containing protein</fullName>
    </recommendedName>
</protein>
<dbReference type="InterPro" id="IPR042197">
    <property type="entry name" value="Apaf_helical"/>
</dbReference>
<evidence type="ECO:0000259" key="7">
    <source>
        <dbReference type="SMART" id="SM00382"/>
    </source>
</evidence>
<accession>A0AAN9NKG7</accession>
<dbReference type="InterPro" id="IPR050905">
    <property type="entry name" value="Plant_NBS-LRR"/>
</dbReference>
<dbReference type="InterPro" id="IPR057135">
    <property type="entry name" value="At4g27190-like_LRR"/>
</dbReference>
<dbReference type="InterPro" id="IPR002182">
    <property type="entry name" value="NB-ARC"/>
</dbReference>
<keyword evidence="3" id="KW-0677">Repeat</keyword>
<keyword evidence="2" id="KW-0433">Leucine-rich repeat</keyword>
<feature type="domain" description="AAA+ ATPase" evidence="7">
    <location>
        <begin position="176"/>
        <end position="376"/>
    </location>
</feature>
<evidence type="ECO:0000313" key="9">
    <source>
        <dbReference type="Proteomes" id="UP001374584"/>
    </source>
</evidence>
<evidence type="ECO:0000256" key="3">
    <source>
        <dbReference type="ARBA" id="ARBA00022737"/>
    </source>
</evidence>
<dbReference type="PANTHER" id="PTHR33463">
    <property type="entry name" value="NB-ARC DOMAIN-CONTAINING PROTEIN-RELATED"/>
    <property type="match status" value="1"/>
</dbReference>
<dbReference type="InterPro" id="IPR027417">
    <property type="entry name" value="P-loop_NTPase"/>
</dbReference>
<evidence type="ECO:0000256" key="6">
    <source>
        <dbReference type="ARBA" id="ARBA00022840"/>
    </source>
</evidence>
<keyword evidence="5" id="KW-0611">Plant defense</keyword>
<dbReference type="SUPFAM" id="SSF52047">
    <property type="entry name" value="RNI-like"/>
    <property type="match status" value="5"/>
</dbReference>
<dbReference type="Gene3D" id="3.40.50.300">
    <property type="entry name" value="P-loop containing nucleotide triphosphate hydrolases"/>
    <property type="match status" value="1"/>
</dbReference>
<keyword evidence="6" id="KW-0067">ATP-binding</keyword>